<comment type="subcellular location">
    <subcellularLocation>
        <location evidence="1">Membrane</location>
        <topology evidence="1">Multi-pass membrane protein</topology>
    </subcellularLocation>
</comment>
<evidence type="ECO:0000256" key="1">
    <source>
        <dbReference type="ARBA" id="ARBA00004141"/>
    </source>
</evidence>
<feature type="transmembrane region" description="Helical" evidence="6">
    <location>
        <begin position="189"/>
        <end position="206"/>
    </location>
</feature>
<dbReference type="AlphaFoldDB" id="A0A1H0VTP8"/>
<keyword evidence="9" id="KW-1185">Reference proteome</keyword>
<evidence type="ECO:0000256" key="6">
    <source>
        <dbReference type="SAM" id="Phobius"/>
    </source>
</evidence>
<evidence type="ECO:0000313" key="8">
    <source>
        <dbReference type="EMBL" id="SDP81949.1"/>
    </source>
</evidence>
<evidence type="ECO:0000256" key="5">
    <source>
        <dbReference type="SAM" id="MobiDB-lite"/>
    </source>
</evidence>
<feature type="transmembrane region" description="Helical" evidence="6">
    <location>
        <begin position="118"/>
        <end position="137"/>
    </location>
</feature>
<organism evidence="8 9">
    <name type="scientific">Actinopolyspora xinjiangensis</name>
    <dbReference type="NCBI Taxonomy" id="405564"/>
    <lineage>
        <taxon>Bacteria</taxon>
        <taxon>Bacillati</taxon>
        <taxon>Actinomycetota</taxon>
        <taxon>Actinomycetes</taxon>
        <taxon>Actinopolysporales</taxon>
        <taxon>Actinopolysporaceae</taxon>
        <taxon>Actinopolyspora</taxon>
    </lineage>
</organism>
<keyword evidence="4 6" id="KW-0472">Membrane</keyword>
<accession>A0A1H0VTP8</accession>
<gene>
    <name evidence="8" type="ORF">SAMN04487905_109238</name>
</gene>
<name>A0A1H0VTP8_9ACTN</name>
<dbReference type="InterPro" id="IPR049453">
    <property type="entry name" value="Memb_transporter_dom"/>
</dbReference>
<dbReference type="STRING" id="405564.SAMN04487905_109238"/>
<evidence type="ECO:0000256" key="3">
    <source>
        <dbReference type="ARBA" id="ARBA00022989"/>
    </source>
</evidence>
<reference evidence="9" key="1">
    <citation type="submission" date="2016-10" db="EMBL/GenBank/DDBJ databases">
        <authorList>
            <person name="Varghese N."/>
            <person name="Submissions S."/>
        </authorList>
    </citation>
    <scope>NUCLEOTIDE SEQUENCE [LARGE SCALE GENOMIC DNA]</scope>
    <source>
        <strain evidence="9">DSM 46732</strain>
    </source>
</reference>
<evidence type="ECO:0000256" key="4">
    <source>
        <dbReference type="ARBA" id="ARBA00023136"/>
    </source>
</evidence>
<evidence type="ECO:0000259" key="7">
    <source>
        <dbReference type="Pfam" id="PF13515"/>
    </source>
</evidence>
<keyword evidence="3 6" id="KW-1133">Transmembrane helix</keyword>
<feature type="transmembrane region" description="Helical" evidence="6">
    <location>
        <begin position="63"/>
        <end position="82"/>
    </location>
</feature>
<feature type="domain" description="Integral membrane bound transporter" evidence="7">
    <location>
        <begin position="79"/>
        <end position="202"/>
    </location>
</feature>
<feature type="region of interest" description="Disordered" evidence="5">
    <location>
        <begin position="1"/>
        <end position="44"/>
    </location>
</feature>
<evidence type="ECO:0000313" key="9">
    <source>
        <dbReference type="Proteomes" id="UP000199497"/>
    </source>
</evidence>
<evidence type="ECO:0000256" key="2">
    <source>
        <dbReference type="ARBA" id="ARBA00022692"/>
    </source>
</evidence>
<sequence>MTFPRTAPARENSNSAPSRSRWPYPAPDSAPRGTGCPDHAPWLPDNDGVQRLRQELARRAQRLLRSGIPIVQCAISAGIAWLLARHVVGHPEPFFAPIAGVIALGVSLGQRLRRAAELVVGVSVGVGVGDVLISVIGTGAWQIALVVALAMSTAVLLDAGGVIVMQAASSSVLVATLLPPATAGGLNRMVDAAIGGVVGLLVAALLPQNPLAVAHRYGRVVLGSLAEALRGISAAMAGEDSSAASDVLAAARKSHRSVEELRSALATGDEIARFAPIRWRNRADLEHYKVAATPIDRALRNTRVLARRALAALRDEEPVPDAVPGMLEELAGVVVLLRDELADGSEPLRTREAVRAVARRTTVRLVSETDFSMQVVVLQIRSITVDLLQATGLSRSEALDTLPSLHPESDGDSPGPPNERPPE</sequence>
<keyword evidence="2 6" id="KW-0812">Transmembrane</keyword>
<dbReference type="Proteomes" id="UP000199497">
    <property type="component" value="Unassembled WGS sequence"/>
</dbReference>
<feature type="region of interest" description="Disordered" evidence="5">
    <location>
        <begin position="398"/>
        <end position="423"/>
    </location>
</feature>
<dbReference type="Pfam" id="PF13515">
    <property type="entry name" value="FUSC_2"/>
    <property type="match status" value="1"/>
</dbReference>
<proteinExistence type="predicted"/>
<feature type="compositionally biased region" description="Pro residues" evidence="5">
    <location>
        <begin position="414"/>
        <end position="423"/>
    </location>
</feature>
<feature type="transmembrane region" description="Helical" evidence="6">
    <location>
        <begin position="94"/>
        <end position="111"/>
    </location>
</feature>
<protein>
    <submittedName>
        <fullName evidence="8">Uncharacterized membrane protein YgaE, UPF0421/DUF939 family</fullName>
    </submittedName>
</protein>
<dbReference type="GO" id="GO:0016020">
    <property type="term" value="C:membrane"/>
    <property type="evidence" value="ECO:0007669"/>
    <property type="project" value="UniProtKB-SubCell"/>
</dbReference>
<dbReference type="EMBL" id="FNJR01000009">
    <property type="protein sequence ID" value="SDP81949.1"/>
    <property type="molecule type" value="Genomic_DNA"/>
</dbReference>
<feature type="transmembrane region" description="Helical" evidence="6">
    <location>
        <begin position="143"/>
        <end position="168"/>
    </location>
</feature>